<dbReference type="Gene3D" id="2.60.40.420">
    <property type="entry name" value="Cupredoxins - blue copper proteins"/>
    <property type="match status" value="3"/>
</dbReference>
<keyword evidence="2" id="KW-0410">Iron transport</keyword>
<dbReference type="EMBL" id="FO082053">
    <property type="protein sequence ID" value="CCE80554.1"/>
    <property type="molecule type" value="Genomic_DNA"/>
</dbReference>
<dbReference type="Proteomes" id="UP000005222">
    <property type="component" value="Chromosome H"/>
</dbReference>
<dbReference type="STRING" id="559304.G8YGK2"/>
<evidence type="ECO:0000259" key="6">
    <source>
        <dbReference type="Pfam" id="PF00394"/>
    </source>
</evidence>
<keyword evidence="2" id="KW-0813">Transport</keyword>
<evidence type="ECO:0000259" key="8">
    <source>
        <dbReference type="Pfam" id="PF07732"/>
    </source>
</evidence>
<dbReference type="InterPro" id="IPR001117">
    <property type="entry name" value="Cu-oxidase_2nd"/>
</dbReference>
<dbReference type="InParanoid" id="G8YGK2"/>
<dbReference type="AlphaFoldDB" id="G8YGK2"/>
<evidence type="ECO:0000256" key="3">
    <source>
        <dbReference type="ARBA" id="ARBA00022723"/>
    </source>
</evidence>
<dbReference type="GO" id="GO:0016491">
    <property type="term" value="F:oxidoreductase activity"/>
    <property type="evidence" value="ECO:0007669"/>
    <property type="project" value="UniProtKB-KW"/>
</dbReference>
<evidence type="ECO:0000313" key="10">
    <source>
        <dbReference type="EMBL" id="CCE81319.1"/>
    </source>
</evidence>
<evidence type="ECO:0000256" key="5">
    <source>
        <dbReference type="ARBA" id="ARBA00023008"/>
    </source>
</evidence>
<dbReference type="PROSITE" id="PS00079">
    <property type="entry name" value="MULTICOPPER_OXIDASE1"/>
    <property type="match status" value="1"/>
</dbReference>
<dbReference type="CDD" id="cd13886">
    <property type="entry name" value="CuRO_2_MCO_like_1"/>
    <property type="match status" value="1"/>
</dbReference>
<keyword evidence="5" id="KW-0186">Copper</keyword>
<dbReference type="InterPro" id="IPR033138">
    <property type="entry name" value="Cu_oxidase_CS"/>
</dbReference>
<protein>
    <submittedName>
        <fullName evidence="10">Piso0_003673 protein</fullName>
    </submittedName>
</protein>
<dbReference type="Pfam" id="PF07732">
    <property type="entry name" value="Cu-oxidase_3"/>
    <property type="match status" value="1"/>
</dbReference>
<keyword evidence="2" id="KW-0406">Ion transport</keyword>
<sequence length="628" mass="70797">MCKISGTKSASTKALIVCIAFLGCATWLLCDFNYNSRGTVPFADGGVHIDGSKEQDWIVTRKEMIRGGIAKEMIVVNGLFPGPTVHAKVGEKVMINVRNELPGNEGVSIHWHGINQRGSNTMDGAVGITQCAIPPGHNFTYVFTPDKAGTYWWHAHSGGQRVEGLLGGFIVYDSSQEKYTMGNGAYDDELLVIITDQYHDKFSEALARYTSKRSKGFEPVPDGGLINGHGKFNCSKLLTAKHRCIADADDLTEFILQPNKKYRIRIINASAFSDFKFSIDNHELEVIEADGAEVESKKTHYIPISSGQRYSAIIHTKQWDIGQFYIRAEMDDMNFNYLNLQLEPEVKAIITYDRNSIVYRITEFVKRETKRYKPNPSSKPWSELLQPEELVTIQESSLRPLEREEIPDADIQIVIYTKVMKLEKRNRAPFAFINRTSHIPAIGAPNLHVATNKINVSDIIPVPTITGGKNTEKWGGDQLLLDIPYGSVVDVIINNIDESSHPFHLHGYHFWVLHTFSPEKVNGQWYPDQKANYNVVNPIKRDTVNVPSFGHSVIRWKANNPGIWAFHCHMEWHMSTGMLMQFATAMENFTEEIPSAMIDHCIAERDLGPKLIKPLPGSEYERKSTGRT</sequence>
<evidence type="ECO:0000313" key="11">
    <source>
        <dbReference type="Proteomes" id="UP000005222"/>
    </source>
</evidence>
<reference evidence="10" key="1">
    <citation type="submission" date="2011-10" db="EMBL/GenBank/DDBJ databases">
        <authorList>
            <person name="Genoscope - CEA"/>
        </authorList>
    </citation>
    <scope>NUCLEOTIDE SEQUENCE</scope>
</reference>
<evidence type="ECO:0000313" key="9">
    <source>
        <dbReference type="EMBL" id="CCE80554.1"/>
    </source>
</evidence>
<name>G8YGK2_PICSO</name>
<dbReference type="SUPFAM" id="SSF49503">
    <property type="entry name" value="Cupredoxins"/>
    <property type="match status" value="3"/>
</dbReference>
<proteinExistence type="inferred from homology"/>
<dbReference type="FunFam" id="2.60.40.420:FF:000045">
    <property type="entry name" value="Laccase 2"/>
    <property type="match status" value="1"/>
</dbReference>
<dbReference type="InterPro" id="IPR002355">
    <property type="entry name" value="Cu_oxidase_Cu_BS"/>
</dbReference>
<keyword evidence="11" id="KW-1185">Reference proteome</keyword>
<dbReference type="InterPro" id="IPR011706">
    <property type="entry name" value="Cu-oxidase_C"/>
</dbReference>
<keyword evidence="4" id="KW-0560">Oxidoreductase</keyword>
<dbReference type="CDD" id="cd13910">
    <property type="entry name" value="CuRO_3_MCO_like_4"/>
    <property type="match status" value="1"/>
</dbReference>
<evidence type="ECO:0000256" key="2">
    <source>
        <dbReference type="ARBA" id="ARBA00022496"/>
    </source>
</evidence>
<keyword evidence="3" id="KW-0479">Metal-binding</keyword>
<evidence type="ECO:0000256" key="1">
    <source>
        <dbReference type="ARBA" id="ARBA00010609"/>
    </source>
</evidence>
<dbReference type="InterPro" id="IPR045087">
    <property type="entry name" value="Cu-oxidase_fam"/>
</dbReference>
<keyword evidence="2" id="KW-0408">Iron</keyword>
<dbReference type="GO" id="GO:0005507">
    <property type="term" value="F:copper ion binding"/>
    <property type="evidence" value="ECO:0007669"/>
    <property type="project" value="InterPro"/>
</dbReference>
<organism evidence="10 11">
    <name type="scientific">Pichia sorbitophila (strain ATCC MYA-4447 / BCRC 22081 / CBS 7064 / NBRC 10061 / NRRL Y-12695)</name>
    <name type="common">Hybrid yeast</name>
    <dbReference type="NCBI Taxonomy" id="559304"/>
    <lineage>
        <taxon>Eukaryota</taxon>
        <taxon>Fungi</taxon>
        <taxon>Dikarya</taxon>
        <taxon>Ascomycota</taxon>
        <taxon>Saccharomycotina</taxon>
        <taxon>Pichiomycetes</taxon>
        <taxon>Debaryomycetaceae</taxon>
        <taxon>Millerozyma</taxon>
    </lineage>
</organism>
<evidence type="ECO:0000259" key="7">
    <source>
        <dbReference type="Pfam" id="PF07731"/>
    </source>
</evidence>
<dbReference type="OrthoDB" id="2121828at2759"/>
<dbReference type="HOGENOM" id="CLU_006504_7_1_1"/>
<dbReference type="Proteomes" id="UP000005222">
    <property type="component" value="Chromosome G"/>
</dbReference>
<feature type="domain" description="Plastocyanin-like" evidence="7">
    <location>
        <begin position="466"/>
        <end position="585"/>
    </location>
</feature>
<comment type="similarity">
    <text evidence="1">Belongs to the multicopper oxidase family.</text>
</comment>
<dbReference type="PROSITE" id="PS51257">
    <property type="entry name" value="PROKAR_LIPOPROTEIN"/>
    <property type="match status" value="1"/>
</dbReference>
<dbReference type="PANTHER" id="PTHR11709:SF414">
    <property type="entry name" value="ADR239WP"/>
    <property type="match status" value="1"/>
</dbReference>
<dbReference type="CDD" id="cd04206">
    <property type="entry name" value="CuRO_1_LCC_like"/>
    <property type="match status" value="1"/>
</dbReference>
<dbReference type="PANTHER" id="PTHR11709">
    <property type="entry name" value="MULTI-COPPER OXIDASE"/>
    <property type="match status" value="1"/>
</dbReference>
<dbReference type="EMBL" id="FO082052">
    <property type="protein sequence ID" value="CCE81319.1"/>
    <property type="molecule type" value="Genomic_DNA"/>
</dbReference>
<dbReference type="InterPro" id="IPR008972">
    <property type="entry name" value="Cupredoxin"/>
</dbReference>
<feature type="domain" description="Plastocyanin-like" evidence="8">
    <location>
        <begin position="66"/>
        <end position="175"/>
    </location>
</feature>
<gene>
    <name evidence="10" type="primary">Piso0_003673</name>
    <name evidence="9" type="ORF">GNLVRS01_PISO0G17496g</name>
    <name evidence="10" type="ORF">GNLVRS01_PISO0H17497g</name>
</gene>
<dbReference type="PROSITE" id="PS00080">
    <property type="entry name" value="MULTICOPPER_OXIDASE2"/>
    <property type="match status" value="1"/>
</dbReference>
<dbReference type="eggNOG" id="KOG1263">
    <property type="taxonomic scope" value="Eukaryota"/>
</dbReference>
<dbReference type="InterPro" id="IPR011707">
    <property type="entry name" value="Cu-oxidase-like_N"/>
</dbReference>
<dbReference type="GO" id="GO:0006826">
    <property type="term" value="P:iron ion transport"/>
    <property type="evidence" value="ECO:0007669"/>
    <property type="project" value="UniProtKB-KW"/>
</dbReference>
<dbReference type="Pfam" id="PF00394">
    <property type="entry name" value="Cu-oxidase"/>
    <property type="match status" value="1"/>
</dbReference>
<evidence type="ECO:0000256" key="4">
    <source>
        <dbReference type="ARBA" id="ARBA00023002"/>
    </source>
</evidence>
<reference evidence="11" key="2">
    <citation type="journal article" date="2012" name="G3 (Bethesda)">
        <title>Pichia sorbitophila, an interspecies yeast hybrid reveals early steps of genome resolution following polyploidization.</title>
        <authorList>
            <person name="Leh Louis V."/>
            <person name="Despons L."/>
            <person name="Friedrich A."/>
            <person name="Martin T."/>
            <person name="Durrens P."/>
            <person name="Casaregola S."/>
            <person name="Neuveglise C."/>
            <person name="Fairhead C."/>
            <person name="Marck C."/>
            <person name="Cruz J.A."/>
            <person name="Straub M.L."/>
            <person name="Kugler V."/>
            <person name="Sacerdot C."/>
            <person name="Uzunov Z."/>
            <person name="Thierry A."/>
            <person name="Weiss S."/>
            <person name="Bleykasten C."/>
            <person name="De Montigny J."/>
            <person name="Jacques N."/>
            <person name="Jung P."/>
            <person name="Lemaire M."/>
            <person name="Mallet S."/>
            <person name="Morel G."/>
            <person name="Richard G.F."/>
            <person name="Sarkar A."/>
            <person name="Savel G."/>
            <person name="Schacherer J."/>
            <person name="Seret M.L."/>
            <person name="Talla E."/>
            <person name="Samson G."/>
            <person name="Jubin C."/>
            <person name="Poulain J."/>
            <person name="Vacherie B."/>
            <person name="Barbe V."/>
            <person name="Pelletier E."/>
            <person name="Sherman D.J."/>
            <person name="Westhof E."/>
            <person name="Weissenbach J."/>
            <person name="Baret P.V."/>
            <person name="Wincker P."/>
            <person name="Gaillardin C."/>
            <person name="Dujon B."/>
            <person name="Souciet J.L."/>
        </authorList>
    </citation>
    <scope>NUCLEOTIDE SEQUENCE [LARGE SCALE GENOMIC DNA]</scope>
    <source>
        <strain evidence="11">ATCC MYA-4447 / BCRC 22081 / CBS 7064 / NBRC 10061 / NRRL Y-12695</strain>
    </source>
</reference>
<dbReference type="Pfam" id="PF07731">
    <property type="entry name" value="Cu-oxidase_2"/>
    <property type="match status" value="1"/>
</dbReference>
<accession>G8YGK2</accession>
<feature type="domain" description="Plastocyanin-like" evidence="6">
    <location>
        <begin position="190"/>
        <end position="353"/>
    </location>
</feature>